<dbReference type="Gene3D" id="3.40.50.80">
    <property type="entry name" value="Nucleotide-binding domain of ferredoxin-NADP reductase (FNR) module"/>
    <property type="match status" value="1"/>
</dbReference>
<sequence length="342" mass="36817">MTFTVKVRQFDRPIEVAPRQTILEAALEEDYDYPFICRGGTCGTCRTVLIAGKVELKPYAAFALSDEEREQGLILACRALPLSDCEVAFVDLDEPAEYRLRSLEGAIAAIDRVTHDTAILRIETTGAPLDFAAGQFARLALPGLPPRDYSFANRPGSATLEFHVRVSATGAVSRHVYDHAKVGDPVTVKGPYGASYLRKLHRGPIYLLAGGSGLAPIKSILDEALAAGLRQPIRLYFGVRAQRDLYLDDYLADLAARSPNLTVIQVLSEPGGPTGLRTGNLADALRADIADGAADGTKAYLCGPPVMVETCRAVLIDKGIRPEDCHADAFYTQAELDALTAG</sequence>
<dbReference type="Pfam" id="PF00175">
    <property type="entry name" value="NAD_binding_1"/>
    <property type="match status" value="1"/>
</dbReference>
<dbReference type="SUPFAM" id="SSF54292">
    <property type="entry name" value="2Fe-2S ferredoxin-like"/>
    <property type="match status" value="1"/>
</dbReference>
<dbReference type="OrthoDB" id="9806195at2"/>
<keyword evidence="5" id="KW-1185">Reference proteome</keyword>
<dbReference type="PANTHER" id="PTHR47354">
    <property type="entry name" value="NADH OXIDOREDUCTASE HCR"/>
    <property type="match status" value="1"/>
</dbReference>
<reference evidence="4 5" key="1">
    <citation type="submission" date="2018-09" db="EMBL/GenBank/DDBJ databases">
        <authorList>
            <person name="Zhu H."/>
        </authorList>
    </citation>
    <scope>NUCLEOTIDE SEQUENCE [LARGE SCALE GENOMIC DNA]</scope>
    <source>
        <strain evidence="4 5">K1W22B-8</strain>
    </source>
</reference>
<evidence type="ECO:0000256" key="1">
    <source>
        <dbReference type="ARBA" id="ARBA00034078"/>
    </source>
</evidence>
<protein>
    <submittedName>
        <fullName evidence="4">Oxidoreductase</fullName>
    </submittedName>
</protein>
<dbReference type="InterPro" id="IPR050415">
    <property type="entry name" value="MRET"/>
</dbReference>
<dbReference type="InterPro" id="IPR036010">
    <property type="entry name" value="2Fe-2S_ferredoxin-like_sf"/>
</dbReference>
<dbReference type="InterPro" id="IPR001433">
    <property type="entry name" value="OxRdtase_FAD/NAD-bd"/>
</dbReference>
<dbReference type="PRINTS" id="PR00410">
    <property type="entry name" value="PHEHYDRXLASE"/>
</dbReference>
<dbReference type="PROSITE" id="PS51384">
    <property type="entry name" value="FAD_FR"/>
    <property type="match status" value="1"/>
</dbReference>
<dbReference type="SUPFAM" id="SSF63380">
    <property type="entry name" value="Riboflavin synthase domain-like"/>
    <property type="match status" value="1"/>
</dbReference>
<accession>A0A418WIA0</accession>
<feature type="domain" description="FAD-binding FR-type" evidence="3">
    <location>
        <begin position="100"/>
        <end position="198"/>
    </location>
</feature>
<evidence type="ECO:0000313" key="5">
    <source>
        <dbReference type="Proteomes" id="UP000284605"/>
    </source>
</evidence>
<dbReference type="CDD" id="cd00207">
    <property type="entry name" value="fer2"/>
    <property type="match status" value="1"/>
</dbReference>
<dbReference type="Gene3D" id="3.10.20.30">
    <property type="match status" value="1"/>
</dbReference>
<evidence type="ECO:0000259" key="3">
    <source>
        <dbReference type="PROSITE" id="PS51384"/>
    </source>
</evidence>
<dbReference type="PROSITE" id="PS51085">
    <property type="entry name" value="2FE2S_FER_2"/>
    <property type="match status" value="1"/>
</dbReference>
<dbReference type="InterPro" id="IPR017938">
    <property type="entry name" value="Riboflavin_synthase-like_b-brl"/>
</dbReference>
<dbReference type="InterPro" id="IPR008333">
    <property type="entry name" value="Cbr1-like_FAD-bd_dom"/>
</dbReference>
<name>A0A418WIA0_9PROT</name>
<dbReference type="PANTHER" id="PTHR47354:SF5">
    <property type="entry name" value="PROTEIN RFBI"/>
    <property type="match status" value="1"/>
</dbReference>
<dbReference type="Pfam" id="PF00111">
    <property type="entry name" value="Fer2"/>
    <property type="match status" value="1"/>
</dbReference>
<gene>
    <name evidence="4" type="ORF">D3874_23780</name>
</gene>
<dbReference type="GO" id="GO:0016491">
    <property type="term" value="F:oxidoreductase activity"/>
    <property type="evidence" value="ECO:0007669"/>
    <property type="project" value="InterPro"/>
</dbReference>
<dbReference type="InterPro" id="IPR039261">
    <property type="entry name" value="FNR_nucleotide-bd"/>
</dbReference>
<dbReference type="SUPFAM" id="SSF52343">
    <property type="entry name" value="Ferredoxin reductase-like, C-terminal NADP-linked domain"/>
    <property type="match status" value="1"/>
</dbReference>
<evidence type="ECO:0000259" key="2">
    <source>
        <dbReference type="PROSITE" id="PS51085"/>
    </source>
</evidence>
<dbReference type="AlphaFoldDB" id="A0A418WIA0"/>
<evidence type="ECO:0000313" key="4">
    <source>
        <dbReference type="EMBL" id="RJF89619.1"/>
    </source>
</evidence>
<dbReference type="Pfam" id="PF00970">
    <property type="entry name" value="FAD_binding_6"/>
    <property type="match status" value="1"/>
</dbReference>
<organism evidence="4 5">
    <name type="scientific">Oleomonas cavernae</name>
    <dbReference type="NCBI Taxonomy" id="2320859"/>
    <lineage>
        <taxon>Bacteria</taxon>
        <taxon>Pseudomonadati</taxon>
        <taxon>Pseudomonadota</taxon>
        <taxon>Alphaproteobacteria</taxon>
        <taxon>Acetobacterales</taxon>
        <taxon>Acetobacteraceae</taxon>
        <taxon>Oleomonas</taxon>
    </lineage>
</organism>
<dbReference type="GO" id="GO:0051537">
    <property type="term" value="F:2 iron, 2 sulfur cluster binding"/>
    <property type="evidence" value="ECO:0007669"/>
    <property type="project" value="InterPro"/>
</dbReference>
<dbReference type="PRINTS" id="PR00371">
    <property type="entry name" value="FPNCR"/>
</dbReference>
<dbReference type="InterPro" id="IPR006058">
    <property type="entry name" value="2Fe2S_fd_BS"/>
</dbReference>
<dbReference type="PROSITE" id="PS00197">
    <property type="entry name" value="2FE2S_FER_1"/>
    <property type="match status" value="1"/>
</dbReference>
<dbReference type="InterPro" id="IPR001041">
    <property type="entry name" value="2Fe-2S_ferredoxin-type"/>
</dbReference>
<comment type="cofactor">
    <cofactor evidence="1">
        <name>[2Fe-2S] cluster</name>
        <dbReference type="ChEBI" id="CHEBI:190135"/>
    </cofactor>
</comment>
<feature type="domain" description="2Fe-2S ferredoxin-type" evidence="2">
    <location>
        <begin position="1"/>
        <end position="93"/>
    </location>
</feature>
<dbReference type="Proteomes" id="UP000284605">
    <property type="component" value="Unassembled WGS sequence"/>
</dbReference>
<dbReference type="EMBL" id="QYUK01000011">
    <property type="protein sequence ID" value="RJF89619.1"/>
    <property type="molecule type" value="Genomic_DNA"/>
</dbReference>
<dbReference type="InterPro" id="IPR001709">
    <property type="entry name" value="Flavoprot_Pyr_Nucl_cyt_Rdtase"/>
</dbReference>
<proteinExistence type="predicted"/>
<dbReference type="CDD" id="cd06187">
    <property type="entry name" value="O2ase_reductase_like"/>
    <property type="match status" value="1"/>
</dbReference>
<dbReference type="InterPro" id="IPR017927">
    <property type="entry name" value="FAD-bd_FR_type"/>
</dbReference>
<comment type="caution">
    <text evidence="4">The sequence shown here is derived from an EMBL/GenBank/DDBJ whole genome shotgun (WGS) entry which is preliminary data.</text>
</comment>
<dbReference type="Gene3D" id="2.40.30.10">
    <property type="entry name" value="Translation factors"/>
    <property type="match status" value="1"/>
</dbReference>
<dbReference type="RefSeq" id="WP_119781691.1">
    <property type="nucleotide sequence ID" value="NZ_QYUK01000011.1"/>
</dbReference>
<dbReference type="InterPro" id="IPR012675">
    <property type="entry name" value="Beta-grasp_dom_sf"/>
</dbReference>